<dbReference type="SUPFAM" id="SSF51735">
    <property type="entry name" value="NAD(P)-binding Rossmann-fold domains"/>
    <property type="match status" value="1"/>
</dbReference>
<comment type="subcellular location">
    <subcellularLocation>
        <location evidence="1">Membrane</location>
    </subcellularLocation>
</comment>
<dbReference type="InterPro" id="IPR036291">
    <property type="entry name" value="NAD(P)-bd_dom_sf"/>
</dbReference>
<dbReference type="OrthoDB" id="9975943at2759"/>
<organism evidence="3 4">
    <name type="scientific">Periconia macrospinosa</name>
    <dbReference type="NCBI Taxonomy" id="97972"/>
    <lineage>
        <taxon>Eukaryota</taxon>
        <taxon>Fungi</taxon>
        <taxon>Dikarya</taxon>
        <taxon>Ascomycota</taxon>
        <taxon>Pezizomycotina</taxon>
        <taxon>Dothideomycetes</taxon>
        <taxon>Pleosporomycetidae</taxon>
        <taxon>Pleosporales</taxon>
        <taxon>Massarineae</taxon>
        <taxon>Periconiaceae</taxon>
        <taxon>Periconia</taxon>
    </lineage>
</organism>
<keyword evidence="4" id="KW-1185">Reference proteome</keyword>
<dbReference type="GO" id="GO:0016020">
    <property type="term" value="C:membrane"/>
    <property type="evidence" value="ECO:0007669"/>
    <property type="project" value="UniProtKB-SubCell"/>
</dbReference>
<feature type="domain" description="NAD-dependent epimerase/dehydratase" evidence="2">
    <location>
        <begin position="5"/>
        <end position="120"/>
    </location>
</feature>
<proteinExistence type="predicted"/>
<evidence type="ECO:0000313" key="4">
    <source>
        <dbReference type="Proteomes" id="UP000244855"/>
    </source>
</evidence>
<accession>A0A2V1DT49</accession>
<evidence type="ECO:0000256" key="1">
    <source>
        <dbReference type="ARBA" id="ARBA00004370"/>
    </source>
</evidence>
<dbReference type="InterPro" id="IPR001509">
    <property type="entry name" value="Epimerase_deHydtase"/>
</dbReference>
<dbReference type="Proteomes" id="UP000244855">
    <property type="component" value="Unassembled WGS sequence"/>
</dbReference>
<dbReference type="Pfam" id="PF01370">
    <property type="entry name" value="Epimerase"/>
    <property type="match status" value="1"/>
</dbReference>
<dbReference type="EMBL" id="KZ805374">
    <property type="protein sequence ID" value="PVI00385.1"/>
    <property type="molecule type" value="Genomic_DNA"/>
</dbReference>
<dbReference type="Gene3D" id="3.40.50.720">
    <property type="entry name" value="NAD(P)-binding Rossmann-like Domain"/>
    <property type="match status" value="1"/>
</dbReference>
<dbReference type="PANTHER" id="PTHR14097">
    <property type="entry name" value="OXIDOREDUCTASE HTATIP2"/>
    <property type="match status" value="1"/>
</dbReference>
<sequence>MVHLILTGATGLIGSSVLHHMLNDAAVSRVSILSRRPVDMAQGHEDKVKVFIHKDFNKYDQTLLDELKDAQGCVWALGVSQNEVNKTQYVEITRDYTMAAANAFASIHPTSPFTFVFVSGEGATQNPGVLTPIYGRVKGQTEQDLVDFGESKKGMFNVYSVRPAGVDPRHHQEIHQYMPNQPLWKTTTLGVLGTIYKPMISPTKPFAKVFTELALSKGEPLKGEGLQLGGRVVPNVVLRRMAGL</sequence>
<dbReference type="AlphaFoldDB" id="A0A2V1DT49"/>
<reference evidence="3 4" key="1">
    <citation type="journal article" date="2018" name="Sci. Rep.">
        <title>Comparative genomics provides insights into the lifestyle and reveals functional heterogeneity of dark septate endophytic fungi.</title>
        <authorList>
            <person name="Knapp D.G."/>
            <person name="Nemeth J.B."/>
            <person name="Barry K."/>
            <person name="Hainaut M."/>
            <person name="Henrissat B."/>
            <person name="Johnson J."/>
            <person name="Kuo A."/>
            <person name="Lim J.H.P."/>
            <person name="Lipzen A."/>
            <person name="Nolan M."/>
            <person name="Ohm R.A."/>
            <person name="Tamas L."/>
            <person name="Grigoriev I.V."/>
            <person name="Spatafora J.W."/>
            <person name="Nagy L.G."/>
            <person name="Kovacs G.M."/>
        </authorList>
    </citation>
    <scope>NUCLEOTIDE SEQUENCE [LARGE SCALE GENOMIC DNA]</scope>
    <source>
        <strain evidence="3 4">DSE2036</strain>
    </source>
</reference>
<gene>
    <name evidence="3" type="ORF">DM02DRAFT_614382</name>
</gene>
<name>A0A2V1DT49_9PLEO</name>
<dbReference type="PANTHER" id="PTHR14097:SF8">
    <property type="entry name" value="NAD(P)-BINDING DOMAIN-CONTAINING PROTEIN"/>
    <property type="match status" value="1"/>
</dbReference>
<evidence type="ECO:0000259" key="2">
    <source>
        <dbReference type="Pfam" id="PF01370"/>
    </source>
</evidence>
<evidence type="ECO:0000313" key="3">
    <source>
        <dbReference type="EMBL" id="PVI00385.1"/>
    </source>
</evidence>
<protein>
    <recommendedName>
        <fullName evidence="2">NAD-dependent epimerase/dehydratase domain-containing protein</fullName>
    </recommendedName>
</protein>
<dbReference type="STRING" id="97972.A0A2V1DT49"/>